<accession>A0A6F8PD56</accession>
<evidence type="ECO:0000256" key="1">
    <source>
        <dbReference type="SAM" id="MobiDB-lite"/>
    </source>
</evidence>
<sequence>MSMSHNSRYAGGEGHGHKVGVAEKAARRLINRGKATYGPEDFEVKDSDRNLIGVVIPSLLGKTTLANQFGWLDVDDLTTDDKRNQLFATFSQRYAEGGWCAAMRPFNEECEASIDRMYFYSQTVVLAHSVSSLAYLGVIPSIRIAPSDDFAAKLLSLETGGSAAFAKANIEAVRKEADSSPLVTVSSYDELSATAVQLAIRLGHDVDCKAVSQDDAIEQYECGLIERDDADRLVREHGGLHKGFGRTRSGWARAVACIGCDNKPALSVKVDKEVLDKANCINRAVVGKILTKSNKTSAHVQALLTFVVAFGKGQLLDVISNLLTTPESDWEQVMRGISSLVKTSNSYMGYDLSDDERRVMSELWLLGHQNRTSMAALMRERLLGCGGTYKSIPTSADIRKAADEAGLAGGRTVRQSLQQALKSWAETWRLSDKASLEALQGVDLAFGNTSGTSWYKACRLIYLTYESDEVGKWLSKLVSVREQDVQEVDWKRRVESAVSSLLLNLLAGAIGGIEVEKHSSPVRASDCDALSAVILMMGIRQVERDTGGLTTWAAGRIAETMTMMESKVVTAIEASLIMSSGDKAHELWANIWQRGATYHMPGMMWMARHKFDHKRRSDGYIKAYLARLCSPKSKGGSGRVSMTGSTFHPAHRWSGKHKQQGEWRRASGSTSLVELRGIEDVPTISCDEAIKSTKAVALGLIGSCITQGLPAKKVCVVLGRLLAKRRQVLIGKVEKIEEPEAWEVEGELEALLSNIKSM</sequence>
<protein>
    <submittedName>
        <fullName evidence="2">Replicase associated protein</fullName>
    </submittedName>
</protein>
<organism evidence="2">
    <name type="scientific">Cryphonectria nitschkei chrysovirus 1</name>
    <dbReference type="NCBI Taxonomy" id="399394"/>
    <lineage>
        <taxon>Viruses</taxon>
        <taxon>Riboviria</taxon>
        <taxon>Orthornavirae</taxon>
        <taxon>Duplornaviricota</taxon>
        <taxon>Chrymotiviricetes</taxon>
        <taxon>Ghabrivirales</taxon>
        <taxon>Alphatotivirineae</taxon>
        <taxon>Chrysoviridae</taxon>
        <taxon>Alphachrysovirus</taxon>
        <taxon>Alphachrysovirus cryphonectriae</taxon>
    </lineage>
</organism>
<gene>
    <name evidence="2" type="primary">RepAsoc</name>
</gene>
<name>A0A6F8PD56_9VIRU</name>
<evidence type="ECO:0000313" key="2">
    <source>
        <dbReference type="EMBL" id="BBJ21310.1"/>
    </source>
</evidence>
<proteinExistence type="predicted"/>
<dbReference type="EMBL" id="LC062732">
    <property type="protein sequence ID" value="BBJ21310.1"/>
    <property type="molecule type" value="Genomic_RNA"/>
</dbReference>
<reference evidence="2" key="1">
    <citation type="submission" date="2015-06" db="EMBL/GenBank/DDBJ databases">
        <title>Characterization of dsRNA viruses isolated from filamentous fungi.</title>
        <authorList>
            <person name="Chiba S."/>
            <person name="Suzuki N."/>
            <person name="Kondo H."/>
        </authorList>
    </citation>
    <scope>NUCLEOTIDE SEQUENCE</scope>
    <source>
        <strain evidence="2">105</strain>
    </source>
</reference>
<feature type="compositionally biased region" description="Basic residues" evidence="1">
    <location>
        <begin position="649"/>
        <end position="658"/>
    </location>
</feature>
<feature type="region of interest" description="Disordered" evidence="1">
    <location>
        <begin position="636"/>
        <end position="661"/>
    </location>
</feature>